<evidence type="ECO:0000313" key="2">
    <source>
        <dbReference type="EnsemblMetazoa" id="CLYHEMP010425.1"/>
    </source>
</evidence>
<feature type="signal peptide" evidence="1">
    <location>
        <begin position="1"/>
        <end position="19"/>
    </location>
</feature>
<organism evidence="2 3">
    <name type="scientific">Clytia hemisphaerica</name>
    <dbReference type="NCBI Taxonomy" id="252671"/>
    <lineage>
        <taxon>Eukaryota</taxon>
        <taxon>Metazoa</taxon>
        <taxon>Cnidaria</taxon>
        <taxon>Hydrozoa</taxon>
        <taxon>Hydroidolina</taxon>
        <taxon>Leptothecata</taxon>
        <taxon>Obeliida</taxon>
        <taxon>Clytiidae</taxon>
        <taxon>Clytia</taxon>
    </lineage>
</organism>
<name>A0A7M5V2Y2_9CNID</name>
<keyword evidence="3" id="KW-1185">Reference proteome</keyword>
<evidence type="ECO:0000313" key="3">
    <source>
        <dbReference type="Proteomes" id="UP000594262"/>
    </source>
</evidence>
<reference evidence="2" key="1">
    <citation type="submission" date="2021-01" db="UniProtKB">
        <authorList>
            <consortium name="EnsemblMetazoa"/>
        </authorList>
    </citation>
    <scope>IDENTIFICATION</scope>
</reference>
<dbReference type="EnsemblMetazoa" id="CLYHEMT010425.1">
    <property type="protein sequence ID" value="CLYHEMP010425.1"/>
    <property type="gene ID" value="CLYHEMG010425"/>
</dbReference>
<dbReference type="Proteomes" id="UP000594262">
    <property type="component" value="Unplaced"/>
</dbReference>
<keyword evidence="1" id="KW-0732">Signal</keyword>
<accession>A0A7M5V2Y2</accession>
<dbReference type="AlphaFoldDB" id="A0A7M5V2Y2"/>
<protein>
    <recommendedName>
        <fullName evidence="4">Cnidarian restricted protein</fullName>
    </recommendedName>
</protein>
<proteinExistence type="predicted"/>
<evidence type="ECO:0008006" key="4">
    <source>
        <dbReference type="Google" id="ProtNLM"/>
    </source>
</evidence>
<sequence>MYLMYVFFCCYLLVALQRAQEIKNCQINSFYDDIDEDHENKEMKLTVDVYDCSNTLIPAKETCTLLKKDWILNKGEAVDLNFSLYDYKTEVKFFGRTLCVGHRDYNLNDTEAGVHIGPGSYTCSHKCMDMLDTSDGKSDVPQNVDGVLWAGYERMKKCGGEGGCVWADSKYLKFVNTKTSGSKGLKKCERMEGSDDEILAQSITVNVLNCQNSIIPRKETCDDEPIKRNLYLPKGKMVNLNYDIYGYDVQAYFRGRKLCVGWRAYHANETTYRCRRDCEDMFEKTDGEGWDDEDGAVWASYERMKKCKDSGCIGSGSKYLKFVNVTNPPPRNHAYAMKSNTGFITLLFLSGLMMKLVHG</sequence>
<feature type="chain" id="PRO_5029521132" description="Cnidarian restricted protein" evidence="1">
    <location>
        <begin position="20"/>
        <end position="359"/>
    </location>
</feature>
<evidence type="ECO:0000256" key="1">
    <source>
        <dbReference type="SAM" id="SignalP"/>
    </source>
</evidence>